<organism evidence="20">
    <name type="scientific">Curculionoidea sp. 16 KM-2017</name>
    <dbReference type="NCBI Taxonomy" id="2219399"/>
    <lineage>
        <taxon>Eukaryota</taxon>
        <taxon>Metazoa</taxon>
        <taxon>Ecdysozoa</taxon>
        <taxon>Arthropoda</taxon>
        <taxon>Hexapoda</taxon>
        <taxon>Insecta</taxon>
        <taxon>Pterygota</taxon>
        <taxon>Neoptera</taxon>
        <taxon>Endopterygota</taxon>
        <taxon>Coleoptera</taxon>
        <taxon>Polyphaga</taxon>
        <taxon>Cucujiformia</taxon>
    </lineage>
</organism>
<keyword evidence="7 18" id="KW-0679">Respiratory chain</keyword>
<name>A0A346RK49_9CUCU</name>
<dbReference type="Pfam" id="PF00361">
    <property type="entry name" value="Proton_antipo_M"/>
    <property type="match status" value="1"/>
</dbReference>
<dbReference type="GO" id="GO:0005743">
    <property type="term" value="C:mitochondrial inner membrane"/>
    <property type="evidence" value="ECO:0007669"/>
    <property type="project" value="UniProtKB-SubCell"/>
</dbReference>
<feature type="transmembrane region" description="Helical" evidence="18">
    <location>
        <begin position="310"/>
        <end position="334"/>
    </location>
</feature>
<comment type="catalytic activity">
    <reaction evidence="17 18">
        <text>a ubiquinone + NADH + 5 H(+)(in) = a ubiquinol + NAD(+) + 4 H(+)(out)</text>
        <dbReference type="Rhea" id="RHEA:29091"/>
        <dbReference type="Rhea" id="RHEA-COMP:9565"/>
        <dbReference type="Rhea" id="RHEA-COMP:9566"/>
        <dbReference type="ChEBI" id="CHEBI:15378"/>
        <dbReference type="ChEBI" id="CHEBI:16389"/>
        <dbReference type="ChEBI" id="CHEBI:17976"/>
        <dbReference type="ChEBI" id="CHEBI:57540"/>
        <dbReference type="ChEBI" id="CHEBI:57945"/>
        <dbReference type="EC" id="7.1.1.2"/>
    </reaction>
</comment>
<evidence type="ECO:0000256" key="11">
    <source>
        <dbReference type="ARBA" id="ARBA00022982"/>
    </source>
</evidence>
<geneLocation type="mitochondrion" evidence="20"/>
<comment type="function">
    <text evidence="1">Core subunit of the mitochondrial membrane respiratory chain NADH dehydrogenase (Complex I) that is believed to belong to the minimal assembly required for catalysis. Complex I functions in the transfer of electrons from NADH to the respiratory chain. The immediate electron acceptor for the enzyme is believed to be ubiquinone.</text>
</comment>
<dbReference type="AlphaFoldDB" id="A0A346RK49"/>
<dbReference type="PANTHER" id="PTHR46552">
    <property type="entry name" value="NADH-UBIQUINONE OXIDOREDUCTASE CHAIN 2"/>
    <property type="match status" value="1"/>
</dbReference>
<comment type="function">
    <text evidence="18">Core subunit of the mitochondrial membrane respiratory chain NADH dehydrogenase (Complex I) which catalyzes electron transfer from NADH through the respiratory chain, using ubiquinone as an electron acceptor. Essential for the catalytic activity and assembly of complex I.</text>
</comment>
<proteinExistence type="inferred from homology"/>
<reference evidence="20" key="1">
    <citation type="journal article" date="2018" name="J. ISSAAS">
        <title>The contribution of mitochondrial metagenomics to large-scale data mining and phylogenetic analysis of Coleoptera.</title>
        <authorList>
            <person name="Miller K."/>
            <person name="Linard B."/>
            <person name="Motyka M."/>
            <person name="Bocek M."/>
            <person name="Vogler A.P."/>
        </authorList>
    </citation>
    <scope>NUCLEOTIDE SEQUENCE</scope>
</reference>
<evidence type="ECO:0000256" key="15">
    <source>
        <dbReference type="ARBA" id="ARBA00023128"/>
    </source>
</evidence>
<evidence type="ECO:0000256" key="5">
    <source>
        <dbReference type="ARBA" id="ARBA00021008"/>
    </source>
</evidence>
<dbReference type="InterPro" id="IPR050175">
    <property type="entry name" value="Complex_I_Subunit_2"/>
</dbReference>
<feature type="transmembrane region" description="Helical" evidence="18">
    <location>
        <begin position="235"/>
        <end position="256"/>
    </location>
</feature>
<feature type="transmembrane region" description="Helical" evidence="18">
    <location>
        <begin position="271"/>
        <end position="289"/>
    </location>
</feature>
<evidence type="ECO:0000256" key="1">
    <source>
        <dbReference type="ARBA" id="ARBA00003257"/>
    </source>
</evidence>
<evidence type="ECO:0000256" key="17">
    <source>
        <dbReference type="ARBA" id="ARBA00049551"/>
    </source>
</evidence>
<evidence type="ECO:0000313" key="20">
    <source>
        <dbReference type="EMBL" id="AXS66446.1"/>
    </source>
</evidence>
<keyword evidence="14 18" id="KW-0830">Ubiquinone</keyword>
<comment type="subcellular location">
    <subcellularLocation>
        <location evidence="2 18">Mitochondrion inner membrane</location>
        <topology evidence="2 18">Multi-pass membrane protein</topology>
    </subcellularLocation>
</comment>
<dbReference type="InterPro" id="IPR003917">
    <property type="entry name" value="NADH_UbQ_OxRdtase_chain2"/>
</dbReference>
<dbReference type="PRINTS" id="PR01436">
    <property type="entry name" value="NADHDHGNASE2"/>
</dbReference>
<evidence type="ECO:0000256" key="14">
    <source>
        <dbReference type="ARBA" id="ARBA00023075"/>
    </source>
</evidence>
<feature type="domain" description="NADH:quinone oxidoreductase/Mrp antiporter transmembrane" evidence="19">
    <location>
        <begin position="23"/>
        <end position="281"/>
    </location>
</feature>
<evidence type="ECO:0000259" key="19">
    <source>
        <dbReference type="Pfam" id="PF00361"/>
    </source>
</evidence>
<evidence type="ECO:0000256" key="13">
    <source>
        <dbReference type="ARBA" id="ARBA00023027"/>
    </source>
</evidence>
<keyword evidence="12 18" id="KW-1133">Transmembrane helix</keyword>
<evidence type="ECO:0000256" key="18">
    <source>
        <dbReference type="RuleBase" id="RU003403"/>
    </source>
</evidence>
<keyword evidence="11 18" id="KW-0249">Electron transport</keyword>
<keyword evidence="9 18" id="KW-0999">Mitochondrion inner membrane</keyword>
<keyword evidence="15 18" id="KW-0496">Mitochondrion</keyword>
<dbReference type="GO" id="GO:0008137">
    <property type="term" value="F:NADH dehydrogenase (ubiquinone) activity"/>
    <property type="evidence" value="ECO:0007669"/>
    <property type="project" value="UniProtKB-EC"/>
</dbReference>
<feature type="transmembrane region" description="Helical" evidence="18">
    <location>
        <begin position="59"/>
        <end position="80"/>
    </location>
</feature>
<dbReference type="GO" id="GO:0006120">
    <property type="term" value="P:mitochondrial electron transport, NADH to ubiquinone"/>
    <property type="evidence" value="ECO:0007669"/>
    <property type="project" value="InterPro"/>
</dbReference>
<feature type="transmembrane region" description="Helical" evidence="18">
    <location>
        <begin position="7"/>
        <end position="28"/>
    </location>
</feature>
<feature type="transmembrane region" description="Helical" evidence="18">
    <location>
        <begin position="132"/>
        <end position="153"/>
    </location>
</feature>
<evidence type="ECO:0000256" key="3">
    <source>
        <dbReference type="ARBA" id="ARBA00007012"/>
    </source>
</evidence>
<dbReference type="EMBL" id="MG193511">
    <property type="protein sequence ID" value="AXS66446.1"/>
    <property type="molecule type" value="Genomic_DNA"/>
</dbReference>
<dbReference type="InterPro" id="IPR001750">
    <property type="entry name" value="ND/Mrp_TM"/>
</dbReference>
<evidence type="ECO:0000256" key="9">
    <source>
        <dbReference type="ARBA" id="ARBA00022792"/>
    </source>
</evidence>
<feature type="transmembrane region" description="Helical" evidence="18">
    <location>
        <begin position="92"/>
        <end position="112"/>
    </location>
</feature>
<evidence type="ECO:0000256" key="8">
    <source>
        <dbReference type="ARBA" id="ARBA00022692"/>
    </source>
</evidence>
<keyword evidence="8 18" id="KW-0812">Transmembrane</keyword>
<evidence type="ECO:0000256" key="2">
    <source>
        <dbReference type="ARBA" id="ARBA00004448"/>
    </source>
</evidence>
<evidence type="ECO:0000256" key="6">
    <source>
        <dbReference type="ARBA" id="ARBA00022448"/>
    </source>
</evidence>
<comment type="similarity">
    <text evidence="3 18">Belongs to the complex I subunit 2 family.</text>
</comment>
<keyword evidence="13 18" id="KW-0520">NAD</keyword>
<feature type="transmembrane region" description="Helical" evidence="18">
    <location>
        <begin position="196"/>
        <end position="214"/>
    </location>
</feature>
<sequence length="335" mass="38727">MKYPYKILFTISMMTGTMMAISASSWFMSWIGLEINLLSFIPLMPEKKNNFSSEASIKYFITQALSSSLLLFSILLISIMKNMSLSTYTLPLMLINLTLMMKMGAAPFHFWLPEVTSGLNWEMVFLTLSWQKIAPMILMSMSLNSSLLLSIFIISSTITGSIQGLNQTCLRKILTYSSINHTGWMLATMMNSLTIWIYYFLIYSFTNFYIISTLSYNKVYFMNQLNSLFSFNKKIMIFFSMNFMSLGGLPPFIGFFPKWFSINILISNNQYTLTLILILFTLIALYYYMRLTFSSFSLGSSESIKYFSKYSSYLFIFNSMILFSLPISMIQVTYL</sequence>
<protein>
    <recommendedName>
        <fullName evidence="5 18">NADH-ubiquinone oxidoreductase chain 2</fullName>
        <ecNumber evidence="4 18">7.1.1.2</ecNumber>
    </recommendedName>
</protein>
<evidence type="ECO:0000256" key="12">
    <source>
        <dbReference type="ARBA" id="ARBA00022989"/>
    </source>
</evidence>
<dbReference type="EC" id="7.1.1.2" evidence="4 18"/>
<evidence type="ECO:0000256" key="16">
    <source>
        <dbReference type="ARBA" id="ARBA00023136"/>
    </source>
</evidence>
<keyword evidence="10 18" id="KW-1278">Translocase</keyword>
<dbReference type="PANTHER" id="PTHR46552:SF1">
    <property type="entry name" value="NADH-UBIQUINONE OXIDOREDUCTASE CHAIN 2"/>
    <property type="match status" value="1"/>
</dbReference>
<keyword evidence="16 18" id="KW-0472">Membrane</keyword>
<keyword evidence="6" id="KW-0813">Transport</keyword>
<evidence type="ECO:0000256" key="10">
    <source>
        <dbReference type="ARBA" id="ARBA00022967"/>
    </source>
</evidence>
<accession>A0A346RK49</accession>
<evidence type="ECO:0000256" key="7">
    <source>
        <dbReference type="ARBA" id="ARBA00022660"/>
    </source>
</evidence>
<evidence type="ECO:0000256" key="4">
    <source>
        <dbReference type="ARBA" id="ARBA00012944"/>
    </source>
</evidence>
<gene>
    <name evidence="20" type="primary">nad2</name>
</gene>